<dbReference type="PROSITE" id="PS50937">
    <property type="entry name" value="HTH_MERR_2"/>
    <property type="match status" value="1"/>
</dbReference>
<dbReference type="SUPFAM" id="SSF46955">
    <property type="entry name" value="Putative DNA-binding domain"/>
    <property type="match status" value="1"/>
</dbReference>
<dbReference type="PANTHER" id="PTHR30204">
    <property type="entry name" value="REDOX-CYCLING DRUG-SENSING TRANSCRIPTIONAL ACTIVATOR SOXR"/>
    <property type="match status" value="1"/>
</dbReference>
<dbReference type="PRINTS" id="PR00040">
    <property type="entry name" value="HTHMERR"/>
</dbReference>
<protein>
    <submittedName>
        <fullName evidence="3">MerR family transcriptional regulator</fullName>
    </submittedName>
</protein>
<dbReference type="Proteomes" id="UP001611548">
    <property type="component" value="Unassembled WGS sequence"/>
</dbReference>
<dbReference type="PANTHER" id="PTHR30204:SF93">
    <property type="entry name" value="HTH MERR-TYPE DOMAIN-CONTAINING PROTEIN"/>
    <property type="match status" value="1"/>
</dbReference>
<dbReference type="InterPro" id="IPR009061">
    <property type="entry name" value="DNA-bd_dom_put_sf"/>
</dbReference>
<dbReference type="Gene3D" id="1.10.1660.10">
    <property type="match status" value="1"/>
</dbReference>
<keyword evidence="4" id="KW-1185">Reference proteome</keyword>
<dbReference type="EMBL" id="JBIRWE010000001">
    <property type="protein sequence ID" value="MFI1963038.1"/>
    <property type="molecule type" value="Genomic_DNA"/>
</dbReference>
<dbReference type="InterPro" id="IPR000551">
    <property type="entry name" value="MerR-type_HTH_dom"/>
</dbReference>
<evidence type="ECO:0000313" key="3">
    <source>
        <dbReference type="EMBL" id="MFI1963038.1"/>
    </source>
</evidence>
<proteinExistence type="predicted"/>
<evidence type="ECO:0000256" key="1">
    <source>
        <dbReference type="ARBA" id="ARBA00023125"/>
    </source>
</evidence>
<gene>
    <name evidence="3" type="ORF">ACH429_02660</name>
</gene>
<sequence length="244" mass="27117">MTEQATGELSLTVGELAARAGVTVRTIRFYGTRGLLPPPAIGPRRVGHYGHEHLARLALIEELRHQGMTLAAIERYLERLPPDMTAHDLAIHRALVAGWVPNSAEETSRTQLERRVGRALSEQDLDRLTAMSVLVRTGDPGVFRVDPGLLHLGAQLLDVPASLDAILAARAVMLEHTRSAARELSRLFREEVWDRPDASEPAPDRLARTKTLSAHMQPLVLQALVTAFQRSMQEELRAWLTEEE</sequence>
<name>A0ABW7UK41_9ACTN</name>
<organism evidence="3 4">
    <name type="scientific">Streptomyces pathocidini</name>
    <dbReference type="NCBI Taxonomy" id="1650571"/>
    <lineage>
        <taxon>Bacteria</taxon>
        <taxon>Bacillati</taxon>
        <taxon>Actinomycetota</taxon>
        <taxon>Actinomycetes</taxon>
        <taxon>Kitasatosporales</taxon>
        <taxon>Streptomycetaceae</taxon>
        <taxon>Streptomyces</taxon>
    </lineage>
</organism>
<accession>A0ABW7UK41</accession>
<comment type="caution">
    <text evidence="3">The sequence shown here is derived from an EMBL/GenBank/DDBJ whole genome shotgun (WGS) entry which is preliminary data.</text>
</comment>
<reference evidence="3 4" key="1">
    <citation type="submission" date="2024-10" db="EMBL/GenBank/DDBJ databases">
        <title>The Natural Products Discovery Center: Release of the First 8490 Sequenced Strains for Exploring Actinobacteria Biosynthetic Diversity.</title>
        <authorList>
            <person name="Kalkreuter E."/>
            <person name="Kautsar S.A."/>
            <person name="Yang D."/>
            <person name="Bader C.D."/>
            <person name="Teijaro C.N."/>
            <person name="Fluegel L."/>
            <person name="Davis C.M."/>
            <person name="Simpson J.R."/>
            <person name="Lauterbach L."/>
            <person name="Steele A.D."/>
            <person name="Gui C."/>
            <person name="Meng S."/>
            <person name="Li G."/>
            <person name="Viehrig K."/>
            <person name="Ye F."/>
            <person name="Su P."/>
            <person name="Kiefer A.F."/>
            <person name="Nichols A."/>
            <person name="Cepeda A.J."/>
            <person name="Yan W."/>
            <person name="Fan B."/>
            <person name="Jiang Y."/>
            <person name="Adhikari A."/>
            <person name="Zheng C.-J."/>
            <person name="Schuster L."/>
            <person name="Cowan T.M."/>
            <person name="Smanski M.J."/>
            <person name="Chevrette M.G."/>
            <person name="De Carvalho L.P.S."/>
            <person name="Shen B."/>
        </authorList>
    </citation>
    <scope>NUCLEOTIDE SEQUENCE [LARGE SCALE GENOMIC DNA]</scope>
    <source>
        <strain evidence="3 4">NPDC020327</strain>
    </source>
</reference>
<dbReference type="InterPro" id="IPR047057">
    <property type="entry name" value="MerR_fam"/>
</dbReference>
<dbReference type="SMART" id="SM00422">
    <property type="entry name" value="HTH_MERR"/>
    <property type="match status" value="1"/>
</dbReference>
<keyword evidence="1" id="KW-0238">DNA-binding</keyword>
<dbReference type="RefSeq" id="WP_055470841.1">
    <property type="nucleotide sequence ID" value="NZ_JBIRWE010000001.1"/>
</dbReference>
<dbReference type="Pfam" id="PF13411">
    <property type="entry name" value="MerR_1"/>
    <property type="match status" value="1"/>
</dbReference>
<evidence type="ECO:0000259" key="2">
    <source>
        <dbReference type="PROSITE" id="PS50937"/>
    </source>
</evidence>
<feature type="domain" description="HTH merR-type" evidence="2">
    <location>
        <begin position="10"/>
        <end position="79"/>
    </location>
</feature>
<evidence type="ECO:0000313" key="4">
    <source>
        <dbReference type="Proteomes" id="UP001611548"/>
    </source>
</evidence>